<keyword evidence="1" id="KW-0732">Signal</keyword>
<evidence type="ECO:0000256" key="1">
    <source>
        <dbReference type="SAM" id="SignalP"/>
    </source>
</evidence>
<dbReference type="RefSeq" id="WP_163302837.1">
    <property type="nucleotide sequence ID" value="NZ_JAAGRQ010000060.1"/>
</dbReference>
<dbReference type="AlphaFoldDB" id="A0A7K3NPM3"/>
<gene>
    <name evidence="2" type="ORF">G3N56_13545</name>
</gene>
<accession>A0A7K3NPM3</accession>
<proteinExistence type="predicted"/>
<dbReference type="PROSITE" id="PS51257">
    <property type="entry name" value="PROKAR_LIPOPROTEIN"/>
    <property type="match status" value="1"/>
</dbReference>
<comment type="caution">
    <text evidence="2">The sequence shown here is derived from an EMBL/GenBank/DDBJ whole genome shotgun (WGS) entry which is preliminary data.</text>
</comment>
<feature type="signal peptide" evidence="1">
    <location>
        <begin position="1"/>
        <end position="23"/>
    </location>
</feature>
<evidence type="ECO:0000313" key="2">
    <source>
        <dbReference type="EMBL" id="NDY57755.1"/>
    </source>
</evidence>
<keyword evidence="3" id="KW-1185">Reference proteome</keyword>
<dbReference type="EMBL" id="JAAGRQ010000060">
    <property type="protein sequence ID" value="NDY57755.1"/>
    <property type="molecule type" value="Genomic_DNA"/>
</dbReference>
<organism evidence="2 3">
    <name type="scientific">Desulfolutivibrio sulfodismutans</name>
    <dbReference type="NCBI Taxonomy" id="63561"/>
    <lineage>
        <taxon>Bacteria</taxon>
        <taxon>Pseudomonadati</taxon>
        <taxon>Thermodesulfobacteriota</taxon>
        <taxon>Desulfovibrionia</taxon>
        <taxon>Desulfovibrionales</taxon>
        <taxon>Desulfovibrionaceae</taxon>
        <taxon>Desulfolutivibrio</taxon>
    </lineage>
</organism>
<sequence length="77" mass="8317">MRRFLFVLVVAAGMFAACPPHFMAVDEGDAGTAQAAVPYRSELARLAVATAAMRQTVQAANMELPEPRPEVLFPQGR</sequence>
<name>A0A7K3NPM3_9BACT</name>
<protein>
    <submittedName>
        <fullName evidence="2">Uncharacterized protein</fullName>
    </submittedName>
</protein>
<dbReference type="Proteomes" id="UP000469724">
    <property type="component" value="Unassembled WGS sequence"/>
</dbReference>
<reference evidence="2 3" key="1">
    <citation type="submission" date="2020-02" db="EMBL/GenBank/DDBJ databases">
        <title>Comparative genomics of sulfur disproportionating microorganisms.</title>
        <authorList>
            <person name="Ward L.M."/>
            <person name="Bertran E."/>
            <person name="Johnston D.T."/>
        </authorList>
    </citation>
    <scope>NUCLEOTIDE SEQUENCE [LARGE SCALE GENOMIC DNA]</scope>
    <source>
        <strain evidence="2 3">DSM 3696</strain>
    </source>
</reference>
<feature type="chain" id="PRO_5029830871" evidence="1">
    <location>
        <begin position="24"/>
        <end position="77"/>
    </location>
</feature>
<evidence type="ECO:0000313" key="3">
    <source>
        <dbReference type="Proteomes" id="UP000469724"/>
    </source>
</evidence>